<sequence length="104" mass="11135">MSQPGWMEALGPGPGLGSTARCATFWVDLVATNDAHPSHSQKFVPRRTVGQALGWSKVRGWSNLSDRGPSVLTLHTGLRPLLRCCATSQGGKGNSMTCRLKSRS</sequence>
<gene>
    <name evidence="1" type="ORF">VFPPC_02555</name>
</gene>
<proteinExistence type="predicted"/>
<name>A0A179FWI0_METCM</name>
<reference evidence="1 2" key="1">
    <citation type="journal article" date="2016" name="PLoS Pathog.">
        <title>Biosynthesis of antibiotic leucinostatins in bio-control fungus Purpureocillium lilacinum and their inhibition on phytophthora revealed by genome mining.</title>
        <authorList>
            <person name="Wang G."/>
            <person name="Liu Z."/>
            <person name="Lin R."/>
            <person name="Li E."/>
            <person name="Mao Z."/>
            <person name="Ling J."/>
            <person name="Yang Y."/>
            <person name="Yin W.B."/>
            <person name="Xie B."/>
        </authorList>
    </citation>
    <scope>NUCLEOTIDE SEQUENCE [LARGE SCALE GENOMIC DNA]</scope>
    <source>
        <strain evidence="1">170</strain>
    </source>
</reference>
<dbReference type="Proteomes" id="UP000078397">
    <property type="component" value="Unassembled WGS sequence"/>
</dbReference>
<dbReference type="EMBL" id="LSBJ02000002">
    <property type="protein sequence ID" value="OAQ70015.1"/>
    <property type="molecule type" value="Genomic_DNA"/>
</dbReference>
<dbReference type="RefSeq" id="XP_018146552.1">
    <property type="nucleotide sequence ID" value="XM_018282183.1"/>
</dbReference>
<organism evidence="1 2">
    <name type="scientific">Pochonia chlamydosporia 170</name>
    <dbReference type="NCBI Taxonomy" id="1380566"/>
    <lineage>
        <taxon>Eukaryota</taxon>
        <taxon>Fungi</taxon>
        <taxon>Dikarya</taxon>
        <taxon>Ascomycota</taxon>
        <taxon>Pezizomycotina</taxon>
        <taxon>Sordariomycetes</taxon>
        <taxon>Hypocreomycetidae</taxon>
        <taxon>Hypocreales</taxon>
        <taxon>Clavicipitaceae</taxon>
        <taxon>Pochonia</taxon>
    </lineage>
</organism>
<evidence type="ECO:0000313" key="2">
    <source>
        <dbReference type="Proteomes" id="UP000078397"/>
    </source>
</evidence>
<evidence type="ECO:0000313" key="1">
    <source>
        <dbReference type="EMBL" id="OAQ70015.1"/>
    </source>
</evidence>
<protein>
    <submittedName>
        <fullName evidence="1">Uncharacterized protein</fullName>
    </submittedName>
</protein>
<keyword evidence="2" id="KW-1185">Reference proteome</keyword>
<dbReference type="GeneID" id="28846177"/>
<comment type="caution">
    <text evidence="1">The sequence shown here is derived from an EMBL/GenBank/DDBJ whole genome shotgun (WGS) entry which is preliminary data.</text>
</comment>
<dbReference type="AlphaFoldDB" id="A0A179FWI0"/>
<dbReference type="KEGG" id="pchm:VFPPC_02555"/>
<accession>A0A179FWI0</accession>